<dbReference type="Proteomes" id="UP000315782">
    <property type="component" value="Unassembled WGS sequence"/>
</dbReference>
<reference evidence="3 4" key="1">
    <citation type="submission" date="2019-02" db="EMBL/GenBank/DDBJ databases">
        <title>Prokaryotic population dynamics and viral predation in marine succession experiment using metagenomics: the confinement effect.</title>
        <authorList>
            <person name="Haro-Moreno J.M."/>
            <person name="Rodriguez-Valera F."/>
            <person name="Lopez-Perez M."/>
        </authorList>
    </citation>
    <scope>NUCLEOTIDE SEQUENCE [LARGE SCALE GENOMIC DNA]</scope>
    <source>
        <strain evidence="3">MED-G163</strain>
    </source>
</reference>
<dbReference type="Pfam" id="PF01521">
    <property type="entry name" value="Fe-S_biosyn"/>
    <property type="match status" value="1"/>
</dbReference>
<dbReference type="InterPro" id="IPR016092">
    <property type="entry name" value="ATAP"/>
</dbReference>
<dbReference type="SUPFAM" id="SSF89360">
    <property type="entry name" value="HesB-like domain"/>
    <property type="match status" value="1"/>
</dbReference>
<evidence type="ECO:0000313" key="3">
    <source>
        <dbReference type="EMBL" id="RZO20621.1"/>
    </source>
</evidence>
<dbReference type="GO" id="GO:0051537">
    <property type="term" value="F:2 iron, 2 sulfur cluster binding"/>
    <property type="evidence" value="ECO:0007669"/>
    <property type="project" value="TreeGrafter"/>
</dbReference>
<sequence>MKSFSPTELNFSDKAVSHFHSSLKSRGMGLGVQIGVKKAGCSGYEYFFNFIDELKEEYVVFETDGCKVFVDQQSLEFLKGSLVDFSEDGLNKGIKFINPNAKAVCGCGESFTV</sequence>
<dbReference type="GO" id="GO:0016226">
    <property type="term" value="P:iron-sulfur cluster assembly"/>
    <property type="evidence" value="ECO:0007669"/>
    <property type="project" value="InterPro"/>
</dbReference>
<dbReference type="GO" id="GO:0005829">
    <property type="term" value="C:cytosol"/>
    <property type="evidence" value="ECO:0007669"/>
    <property type="project" value="TreeGrafter"/>
</dbReference>
<accession>A0A520MHG2</accession>
<name>A0A520MHG2_9GAMM</name>
<feature type="domain" description="Core" evidence="2">
    <location>
        <begin position="8"/>
        <end position="109"/>
    </location>
</feature>
<dbReference type="PANTHER" id="PTHR10072:SF41">
    <property type="entry name" value="IRON-SULFUR CLUSTER ASSEMBLY 1 HOMOLOG, MITOCHONDRIAL"/>
    <property type="match status" value="1"/>
</dbReference>
<dbReference type="InterPro" id="IPR035903">
    <property type="entry name" value="HesB-like_dom_sf"/>
</dbReference>
<evidence type="ECO:0000256" key="1">
    <source>
        <dbReference type="ARBA" id="ARBA00006718"/>
    </source>
</evidence>
<organism evidence="3 4">
    <name type="scientific">SAR86 cluster bacterium</name>
    <dbReference type="NCBI Taxonomy" id="2030880"/>
    <lineage>
        <taxon>Bacteria</taxon>
        <taxon>Pseudomonadati</taxon>
        <taxon>Pseudomonadota</taxon>
        <taxon>Gammaproteobacteria</taxon>
        <taxon>SAR86 cluster</taxon>
    </lineage>
</organism>
<dbReference type="EMBL" id="SHBI01000015">
    <property type="protein sequence ID" value="RZO20621.1"/>
    <property type="molecule type" value="Genomic_DNA"/>
</dbReference>
<dbReference type="Gene3D" id="2.60.300.12">
    <property type="entry name" value="HesB-like domain"/>
    <property type="match status" value="1"/>
</dbReference>
<proteinExistence type="inferred from homology"/>
<dbReference type="InterPro" id="IPR050322">
    <property type="entry name" value="Fe-S_cluster_asmbl/transfer"/>
</dbReference>
<gene>
    <name evidence="3" type="ORF">EVA96_02665</name>
</gene>
<comment type="similarity">
    <text evidence="1">Belongs to the HesB/IscA family.</text>
</comment>
<protein>
    <submittedName>
        <fullName evidence="3">Iron-sulfur cluster assembly accessory protein</fullName>
    </submittedName>
</protein>
<comment type="caution">
    <text evidence="3">The sequence shown here is derived from an EMBL/GenBank/DDBJ whole genome shotgun (WGS) entry which is preliminary data.</text>
</comment>
<dbReference type="NCBIfam" id="TIGR00049">
    <property type="entry name" value="iron-sulfur cluster assembly accessory protein"/>
    <property type="match status" value="1"/>
</dbReference>
<evidence type="ECO:0000313" key="4">
    <source>
        <dbReference type="Proteomes" id="UP000315782"/>
    </source>
</evidence>
<dbReference type="PANTHER" id="PTHR10072">
    <property type="entry name" value="IRON-SULFUR CLUSTER ASSEMBLY PROTEIN"/>
    <property type="match status" value="1"/>
</dbReference>
<dbReference type="AlphaFoldDB" id="A0A520MHG2"/>
<evidence type="ECO:0000259" key="2">
    <source>
        <dbReference type="Pfam" id="PF01521"/>
    </source>
</evidence>
<dbReference type="InterPro" id="IPR000361">
    <property type="entry name" value="ATAP_core_dom"/>
</dbReference>